<proteinExistence type="predicted"/>
<accession>A0ABN8SZ22</accession>
<dbReference type="InterPro" id="IPR029021">
    <property type="entry name" value="Prot-tyrosine_phosphatase-like"/>
</dbReference>
<sequence>MKYQRMNLIDAHSYVKQRRPLIRPNSGFWKDLVEFEKKLFHKNTVNMVESKIGLVPSVYKDDLKNLVW</sequence>
<dbReference type="SUPFAM" id="SSF52799">
    <property type="entry name" value="(Phosphotyrosine protein) phosphatases II"/>
    <property type="match status" value="1"/>
</dbReference>
<protein>
    <submittedName>
        <fullName evidence="1">Uncharacterized protein</fullName>
    </submittedName>
</protein>
<evidence type="ECO:0000313" key="1">
    <source>
        <dbReference type="EMBL" id="CAH3195877.1"/>
    </source>
</evidence>
<dbReference type="PANTHER" id="PTHR46495:SF3">
    <property type="entry name" value="DUAL SPECIFICITY PROTEIN PHOSPHATASE 21"/>
    <property type="match status" value="1"/>
</dbReference>
<dbReference type="EMBL" id="CALNXI010004468">
    <property type="protein sequence ID" value="CAH3195877.1"/>
    <property type="molecule type" value="Genomic_DNA"/>
</dbReference>
<reference evidence="1 2" key="1">
    <citation type="submission" date="2022-05" db="EMBL/GenBank/DDBJ databases">
        <authorList>
            <consortium name="Genoscope - CEA"/>
            <person name="William W."/>
        </authorList>
    </citation>
    <scope>NUCLEOTIDE SEQUENCE [LARGE SCALE GENOMIC DNA]</scope>
</reference>
<evidence type="ECO:0000313" key="2">
    <source>
        <dbReference type="Proteomes" id="UP001159427"/>
    </source>
</evidence>
<dbReference type="Proteomes" id="UP001159427">
    <property type="component" value="Unassembled WGS sequence"/>
</dbReference>
<comment type="caution">
    <text evidence="1">The sequence shown here is derived from an EMBL/GenBank/DDBJ whole genome shotgun (WGS) entry which is preliminary data.</text>
</comment>
<dbReference type="Gene3D" id="3.90.190.10">
    <property type="entry name" value="Protein tyrosine phosphatase superfamily"/>
    <property type="match status" value="1"/>
</dbReference>
<gene>
    <name evidence="1" type="ORF">PEVE_00031292</name>
</gene>
<dbReference type="PANTHER" id="PTHR46495">
    <property type="entry name" value="DUAL SPECIFICITY PROTEIN PHOSPHATASE 21"/>
    <property type="match status" value="1"/>
</dbReference>
<name>A0ABN8SZ22_9CNID</name>
<organism evidence="1 2">
    <name type="scientific">Porites evermanni</name>
    <dbReference type="NCBI Taxonomy" id="104178"/>
    <lineage>
        <taxon>Eukaryota</taxon>
        <taxon>Metazoa</taxon>
        <taxon>Cnidaria</taxon>
        <taxon>Anthozoa</taxon>
        <taxon>Hexacorallia</taxon>
        <taxon>Scleractinia</taxon>
        <taxon>Fungiina</taxon>
        <taxon>Poritidae</taxon>
        <taxon>Porites</taxon>
    </lineage>
</organism>
<keyword evidence="2" id="KW-1185">Reference proteome</keyword>